<proteinExistence type="inferred from homology"/>
<evidence type="ECO:0000256" key="10">
    <source>
        <dbReference type="ARBA" id="ARBA00022989"/>
    </source>
</evidence>
<dbReference type="Pfam" id="PF00146">
    <property type="entry name" value="NADHdh"/>
    <property type="match status" value="1"/>
</dbReference>
<dbReference type="InterPro" id="IPR001694">
    <property type="entry name" value="NADH_UbQ_OxRdtase_su1/FPO"/>
</dbReference>
<evidence type="ECO:0000256" key="5">
    <source>
        <dbReference type="ARBA" id="ARBA00022448"/>
    </source>
</evidence>
<feature type="transmembrane region" description="Helical" evidence="16">
    <location>
        <begin position="68"/>
        <end position="88"/>
    </location>
</feature>
<evidence type="ECO:0000256" key="14">
    <source>
        <dbReference type="RuleBase" id="RU000471"/>
    </source>
</evidence>
<keyword evidence="6" id="KW-0679">Respiratory chain</keyword>
<protein>
    <recommendedName>
        <fullName evidence="4 15">NADH-ubiquinone oxidoreductase chain 1</fullName>
        <ecNumber evidence="3 15">7.1.1.2</ecNumber>
    </recommendedName>
</protein>
<gene>
    <name evidence="17" type="primary">ND1</name>
</gene>
<evidence type="ECO:0000256" key="13">
    <source>
        <dbReference type="ARBA" id="ARBA00049551"/>
    </source>
</evidence>
<dbReference type="GO" id="GO:0009060">
    <property type="term" value="P:aerobic respiration"/>
    <property type="evidence" value="ECO:0007669"/>
    <property type="project" value="TreeGrafter"/>
</dbReference>
<evidence type="ECO:0000256" key="7">
    <source>
        <dbReference type="ARBA" id="ARBA00022692"/>
    </source>
</evidence>
<evidence type="ECO:0000256" key="1">
    <source>
        <dbReference type="ARBA" id="ARBA00004141"/>
    </source>
</evidence>
<name>Q85J39_CERNY</name>
<keyword evidence="7 14" id="KW-0812">Transmembrane</keyword>
<evidence type="ECO:0000313" key="17">
    <source>
        <dbReference type="EMBL" id="BAC76069.1"/>
    </source>
</evidence>
<dbReference type="InterPro" id="IPR018086">
    <property type="entry name" value="NADH_UbQ_OxRdtase_su1_CS"/>
</dbReference>
<comment type="catalytic activity">
    <reaction evidence="13 15">
        <text>a ubiquinone + NADH + 5 H(+)(in) = a ubiquinol + NAD(+) + 4 H(+)(out)</text>
        <dbReference type="Rhea" id="RHEA:29091"/>
        <dbReference type="Rhea" id="RHEA-COMP:9565"/>
        <dbReference type="Rhea" id="RHEA-COMP:9566"/>
        <dbReference type="ChEBI" id="CHEBI:15378"/>
        <dbReference type="ChEBI" id="CHEBI:16389"/>
        <dbReference type="ChEBI" id="CHEBI:17976"/>
        <dbReference type="ChEBI" id="CHEBI:57540"/>
        <dbReference type="ChEBI" id="CHEBI:57945"/>
        <dbReference type="EC" id="7.1.1.2"/>
    </reaction>
</comment>
<dbReference type="EMBL" id="AB105216">
    <property type="protein sequence ID" value="BAC76069.1"/>
    <property type="molecule type" value="Genomic_DNA"/>
</dbReference>
<evidence type="ECO:0000256" key="9">
    <source>
        <dbReference type="ARBA" id="ARBA00022982"/>
    </source>
</evidence>
<evidence type="ECO:0000256" key="16">
    <source>
        <dbReference type="SAM" id="Phobius"/>
    </source>
</evidence>
<organism evidence="17">
    <name type="scientific">Cervus nippon yesoensis</name>
    <name type="common">Wild sika deer</name>
    <name type="synonym">Hokkaido sika deer</name>
    <dbReference type="NCBI Taxonomy" id="223998"/>
    <lineage>
        <taxon>Eukaryota</taxon>
        <taxon>Metazoa</taxon>
        <taxon>Chordata</taxon>
        <taxon>Craniata</taxon>
        <taxon>Vertebrata</taxon>
        <taxon>Euteleostomi</taxon>
        <taxon>Mammalia</taxon>
        <taxon>Eutheria</taxon>
        <taxon>Laurasiatheria</taxon>
        <taxon>Artiodactyla</taxon>
        <taxon>Ruminantia</taxon>
        <taxon>Pecora</taxon>
        <taxon>Cervidae</taxon>
        <taxon>Cervinae</taxon>
        <taxon>Cervus</taxon>
    </lineage>
</organism>
<keyword evidence="5" id="KW-0813">Transport</keyword>
<evidence type="ECO:0000256" key="6">
    <source>
        <dbReference type="ARBA" id="ARBA00022660"/>
    </source>
</evidence>
<evidence type="ECO:0000256" key="8">
    <source>
        <dbReference type="ARBA" id="ARBA00022967"/>
    </source>
</evidence>
<comment type="subcellular location">
    <subcellularLocation>
        <location evidence="1">Membrane</location>
        <topology evidence="1">Multi-pass membrane protein</topology>
    </subcellularLocation>
    <subcellularLocation>
        <location evidence="14">Mitochondrion inner membrane</location>
        <topology evidence="14">Multi-pass membrane protein</topology>
    </subcellularLocation>
</comment>
<reference evidence="17" key="1">
    <citation type="journal article" date="2004" name="Anim. Sci. J.">
        <title>Analysis of mitochondrial DNA protein-coding region in the Yeso Sika deer (Cervus nippon yesoensis).</title>
        <authorList>
            <person name="Wada K."/>
            <person name="Yokohama M."/>
        </authorList>
    </citation>
    <scope>NUCLEOTIDE SEQUENCE</scope>
    <source>
        <tissue evidence="17">Liver</tissue>
    </source>
</reference>
<feature type="transmembrane region" description="Helical" evidence="16">
    <location>
        <begin position="140"/>
        <end position="160"/>
    </location>
</feature>
<evidence type="ECO:0000256" key="3">
    <source>
        <dbReference type="ARBA" id="ARBA00012944"/>
    </source>
</evidence>
<keyword evidence="12 16" id="KW-0472">Membrane</keyword>
<feature type="transmembrane region" description="Helical" evidence="16">
    <location>
        <begin position="172"/>
        <end position="191"/>
    </location>
</feature>
<keyword evidence="15" id="KW-0830">Ubiquinone</keyword>
<keyword evidence="8" id="KW-1278">Translocase</keyword>
<dbReference type="HAMAP" id="MF_01350">
    <property type="entry name" value="NDH1_NuoH"/>
    <property type="match status" value="1"/>
</dbReference>
<dbReference type="EC" id="7.1.1.2" evidence="3 15"/>
<feature type="transmembrane region" description="Helical" evidence="16">
    <location>
        <begin position="255"/>
        <end position="273"/>
    </location>
</feature>
<evidence type="ECO:0000256" key="15">
    <source>
        <dbReference type="RuleBase" id="RU000473"/>
    </source>
</evidence>
<evidence type="ECO:0000256" key="2">
    <source>
        <dbReference type="ARBA" id="ARBA00010535"/>
    </source>
</evidence>
<dbReference type="AlphaFoldDB" id="Q85J39"/>
<evidence type="ECO:0000256" key="4">
    <source>
        <dbReference type="ARBA" id="ARBA00021009"/>
    </source>
</evidence>
<sequence length="318" mass="35849">MFMINILMLIIPILLAVAFLTLVERKVLGYMQFRKGPNIVGPYGLLQPIADAIKLFIKEPLRPATSSISMFILAPILALSLALTMWVPLPMPYPLINMNLGVLFMLAMSSLAVYSILWSGWASNSKYALIGALRAVAQTISYEVTLAIILLSVLLMNGSFTLSTLIITQEQVWLIFPAWPLAMMWFISTLAETNRAPFDLTEGESELVSGFNVEYAAGPFALFFMAEYANIIMMNIFTTILFLGAFHNPVLPELYTINFIMKSLLLTTSFLWIRASYPRFRYDQLLHLLWKNFLPLTLALCMWHVSLPIFTSSIPPQT</sequence>
<dbReference type="GO" id="GO:0008137">
    <property type="term" value="F:NADH dehydrogenase (ubiquinone) activity"/>
    <property type="evidence" value="ECO:0007669"/>
    <property type="project" value="UniProtKB-EC"/>
</dbReference>
<geneLocation type="mitochondrion" evidence="17"/>
<dbReference type="PROSITE" id="PS00667">
    <property type="entry name" value="COMPLEX1_ND1_1"/>
    <property type="match status" value="1"/>
</dbReference>
<dbReference type="GO" id="GO:0005743">
    <property type="term" value="C:mitochondrial inner membrane"/>
    <property type="evidence" value="ECO:0007669"/>
    <property type="project" value="UniProtKB-SubCell"/>
</dbReference>
<accession>Q85J39</accession>
<feature type="transmembrane region" description="Helical" evidence="16">
    <location>
        <begin position="293"/>
        <end position="314"/>
    </location>
</feature>
<evidence type="ECO:0000256" key="12">
    <source>
        <dbReference type="ARBA" id="ARBA00023136"/>
    </source>
</evidence>
<feature type="transmembrane region" description="Helical" evidence="16">
    <location>
        <begin position="100"/>
        <end position="120"/>
    </location>
</feature>
<dbReference type="GO" id="GO:0003954">
    <property type="term" value="F:NADH dehydrogenase activity"/>
    <property type="evidence" value="ECO:0007669"/>
    <property type="project" value="TreeGrafter"/>
</dbReference>
<dbReference type="PROSITE" id="PS00668">
    <property type="entry name" value="COMPLEX1_ND1_2"/>
    <property type="match status" value="1"/>
</dbReference>
<feature type="transmembrane region" description="Helical" evidence="16">
    <location>
        <begin position="220"/>
        <end position="243"/>
    </location>
</feature>
<dbReference type="PANTHER" id="PTHR11432:SF3">
    <property type="entry name" value="NADH-UBIQUINONE OXIDOREDUCTASE CHAIN 1"/>
    <property type="match status" value="1"/>
</dbReference>
<keyword evidence="15 17" id="KW-0496">Mitochondrion</keyword>
<keyword evidence="10 16" id="KW-1133">Transmembrane helix</keyword>
<dbReference type="PANTHER" id="PTHR11432">
    <property type="entry name" value="NADH DEHYDROGENASE SUBUNIT 1"/>
    <property type="match status" value="1"/>
</dbReference>
<comment type="similarity">
    <text evidence="2 14">Belongs to the complex I subunit 1 family.</text>
</comment>
<evidence type="ECO:0000256" key="11">
    <source>
        <dbReference type="ARBA" id="ARBA00023027"/>
    </source>
</evidence>
<keyword evidence="9" id="KW-0249">Electron transport</keyword>
<keyword evidence="11 14" id="KW-0520">NAD</keyword>